<comment type="similarity">
    <text evidence="3">Belongs to the nicotinamide ribonucleoside (NR) uptake permease (TC 4.B.1) family.</text>
</comment>
<evidence type="ECO:0000256" key="8">
    <source>
        <dbReference type="ARBA" id="ARBA00022989"/>
    </source>
</evidence>
<dbReference type="AlphaFoldDB" id="A0A2I0CPU8"/>
<feature type="transmembrane region" description="Helical" evidence="10">
    <location>
        <begin position="25"/>
        <end position="42"/>
    </location>
</feature>
<dbReference type="EMBL" id="PIYS01000016">
    <property type="protein sequence ID" value="PKF71178.1"/>
    <property type="molecule type" value="Genomic_DNA"/>
</dbReference>
<evidence type="ECO:0000256" key="2">
    <source>
        <dbReference type="ARBA" id="ARBA00004651"/>
    </source>
</evidence>
<keyword evidence="5" id="KW-0813">Transport</keyword>
<name>A0A2I0CPU8_9PSED</name>
<dbReference type="GO" id="GO:0005886">
    <property type="term" value="C:plasma membrane"/>
    <property type="evidence" value="ECO:0007669"/>
    <property type="project" value="UniProtKB-SubCell"/>
</dbReference>
<dbReference type="RefSeq" id="WP_101193527.1">
    <property type="nucleotide sequence ID" value="NZ_PIYS01000016.1"/>
</dbReference>
<keyword evidence="7 10" id="KW-0812">Transmembrane</keyword>
<gene>
    <name evidence="11" type="ORF">CW360_09460</name>
</gene>
<proteinExistence type="inferred from homology"/>
<evidence type="ECO:0000256" key="5">
    <source>
        <dbReference type="ARBA" id="ARBA00022448"/>
    </source>
</evidence>
<dbReference type="NCBIfam" id="TIGR01528">
    <property type="entry name" value="NMN_trans_PnuC"/>
    <property type="match status" value="1"/>
</dbReference>
<organism evidence="11 12">
    <name type="scientific">Pseudomonas fluvialis</name>
    <dbReference type="NCBI Taxonomy" id="1793966"/>
    <lineage>
        <taxon>Bacteria</taxon>
        <taxon>Pseudomonadati</taxon>
        <taxon>Pseudomonadota</taxon>
        <taxon>Gammaproteobacteria</taxon>
        <taxon>Pseudomonadales</taxon>
        <taxon>Pseudomonadaceae</taxon>
        <taxon>Pseudomonas</taxon>
    </lineage>
</organism>
<dbReference type="GO" id="GO:0034257">
    <property type="term" value="F:nicotinamide riboside transmembrane transporter activity"/>
    <property type="evidence" value="ECO:0007669"/>
    <property type="project" value="InterPro"/>
</dbReference>
<dbReference type="PANTHER" id="PTHR36122">
    <property type="entry name" value="NICOTINAMIDE RIBOSIDE TRANSPORTER PNUC"/>
    <property type="match status" value="1"/>
</dbReference>
<evidence type="ECO:0000256" key="1">
    <source>
        <dbReference type="ARBA" id="ARBA00002672"/>
    </source>
</evidence>
<comment type="function">
    <text evidence="1">Required for nicotinamide riboside transport across the inner membrane.</text>
</comment>
<feature type="transmembrane region" description="Helical" evidence="10">
    <location>
        <begin position="87"/>
        <end position="106"/>
    </location>
</feature>
<evidence type="ECO:0000256" key="6">
    <source>
        <dbReference type="ARBA" id="ARBA00022475"/>
    </source>
</evidence>
<feature type="transmembrane region" description="Helical" evidence="10">
    <location>
        <begin position="49"/>
        <end position="67"/>
    </location>
</feature>
<keyword evidence="11" id="KW-0808">Transferase</keyword>
<protein>
    <recommendedName>
        <fullName evidence="4">Nicotinamide riboside transporter PnuC</fullName>
    </recommendedName>
</protein>
<evidence type="ECO:0000313" key="12">
    <source>
        <dbReference type="Proteomes" id="UP000242861"/>
    </source>
</evidence>
<comment type="subcellular location">
    <subcellularLocation>
        <location evidence="2">Cell membrane</location>
        <topology evidence="2">Multi-pass membrane protein</topology>
    </subcellularLocation>
</comment>
<evidence type="ECO:0000256" key="4">
    <source>
        <dbReference type="ARBA" id="ARBA00017522"/>
    </source>
</evidence>
<reference evidence="12" key="1">
    <citation type="submission" date="2017-12" db="EMBL/GenBank/DDBJ databases">
        <authorList>
            <person name="Yu X.-Y."/>
        </authorList>
    </citation>
    <scope>NUCLEOTIDE SEQUENCE [LARGE SCALE GENOMIC DNA]</scope>
    <source>
        <strain evidence="12">ZYSR67-Z</strain>
    </source>
</reference>
<dbReference type="PANTHER" id="PTHR36122:SF2">
    <property type="entry name" value="NICOTINAMIDE RIBOSIDE TRANSPORTER PNUC"/>
    <property type="match status" value="1"/>
</dbReference>
<dbReference type="Proteomes" id="UP000242861">
    <property type="component" value="Unassembled WGS sequence"/>
</dbReference>
<evidence type="ECO:0000256" key="9">
    <source>
        <dbReference type="ARBA" id="ARBA00023136"/>
    </source>
</evidence>
<dbReference type="Pfam" id="PF04973">
    <property type="entry name" value="NMN_transporter"/>
    <property type="match status" value="1"/>
</dbReference>
<dbReference type="InterPro" id="IPR006419">
    <property type="entry name" value="NMN_transpt_PnuC"/>
</dbReference>
<keyword evidence="8 10" id="KW-1133">Transmembrane helix</keyword>
<keyword evidence="9 10" id="KW-0472">Membrane</keyword>
<comment type="caution">
    <text evidence="11">The sequence shown here is derived from an EMBL/GenBank/DDBJ whole genome shotgun (WGS) entry which is preliminary data.</text>
</comment>
<keyword evidence="6" id="KW-1003">Cell membrane</keyword>
<feature type="transmembrane region" description="Helical" evidence="10">
    <location>
        <begin position="148"/>
        <end position="173"/>
    </location>
</feature>
<dbReference type="GO" id="GO:0008483">
    <property type="term" value="F:transaminase activity"/>
    <property type="evidence" value="ECO:0007669"/>
    <property type="project" value="UniProtKB-KW"/>
</dbReference>
<sequence>MTLLEAFAAALGVLAVYLTARQNPWCWPLGLVMVLLYAWVFFEARLYANTLLQGVFAITQLYGWWQWRRPVSASPARTVSLLAPWPVLRGLLLAGLGSLLLGYGLAHFSDAAAPWSDAALTAFSLLAQLWMAHKRVQCWPLWLLVDVAYVALFIDQALYLTALLYGLFCLLALHGWRSWQRALNP</sequence>
<keyword evidence="11" id="KW-0032">Aminotransferase</keyword>
<evidence type="ECO:0000313" key="11">
    <source>
        <dbReference type="EMBL" id="PKF71178.1"/>
    </source>
</evidence>
<accession>A0A2I0CPU8</accession>
<evidence type="ECO:0000256" key="3">
    <source>
        <dbReference type="ARBA" id="ARBA00006669"/>
    </source>
</evidence>
<evidence type="ECO:0000256" key="7">
    <source>
        <dbReference type="ARBA" id="ARBA00022692"/>
    </source>
</evidence>
<evidence type="ECO:0000256" key="10">
    <source>
        <dbReference type="SAM" id="Phobius"/>
    </source>
</evidence>